<dbReference type="PANTHER" id="PTHR37984">
    <property type="entry name" value="PROTEIN CBG26694"/>
    <property type="match status" value="1"/>
</dbReference>
<evidence type="ECO:0000313" key="3">
    <source>
        <dbReference type="EMBL" id="ABG37672.1"/>
    </source>
</evidence>
<feature type="domain" description="Integrase catalytic" evidence="2">
    <location>
        <begin position="273"/>
        <end position="386"/>
    </location>
</feature>
<dbReference type="Gene3D" id="3.30.420.10">
    <property type="entry name" value="Ribonuclease H-like superfamily/Ribonuclease H"/>
    <property type="match status" value="1"/>
</dbReference>
<name>Q0ZCB6_POPTR</name>
<evidence type="ECO:0000256" key="1">
    <source>
        <dbReference type="ARBA" id="ARBA00023268"/>
    </source>
</evidence>
<dbReference type="GO" id="GO:0003676">
    <property type="term" value="F:nucleic acid binding"/>
    <property type="evidence" value="ECO:0007669"/>
    <property type="project" value="InterPro"/>
</dbReference>
<sequence>MGPLQSKMVYPKLMTIPFNTTKAEILTTIKGKELVQYRPPMKGNTVDLPVDRPRSCRVIYYFDTPVLGIRHQLFDHVKFLAPLLGRNVFMNRPMLNPNMKEVVRNEVINLLHNGIIYSISDNKWDNVFEWTEHCEKAFVKLKNFLTSAPVIEPPDWSLPFKIMCDASDYVVGAVFEQRKDKKPYVIYYTKFDITIKDKKGTENVVADHLSRLTIDSTFDITQINDYFPDESLLSIFIIPWFANIINFLATGDLPAHWSTQDKRKFLNDVKNFYWDDPYLFKYCLDQIFRRCIPDNEISSAIKFCHSEAFIVDYVSKWIEAIPSRNNDHKIVIKFLKENILSRFGIPRAMISDGGTHFCNKPFKSLIKKYEITHKVTTLYHPQTSGQKAKIKMERSIHVYPYEAFDIENPKNDNVLKSFSNSDQIADNGGSQVLDIISKALAKVDIIRKTVGEELQVSTMSKRINAMFDHADAFIALPGGLSTLKEIFHISS</sequence>
<keyword evidence="1" id="KW-0511">Multifunctional enzyme</keyword>
<accession>Q0ZCB6</accession>
<dbReference type="InterPro" id="IPR031100">
    <property type="entry name" value="LOG_fam"/>
</dbReference>
<dbReference type="InterPro" id="IPR041577">
    <property type="entry name" value="RT_RNaseH_2"/>
</dbReference>
<dbReference type="InterPro" id="IPR043128">
    <property type="entry name" value="Rev_trsase/Diguanyl_cyclase"/>
</dbReference>
<dbReference type="InterPro" id="IPR043502">
    <property type="entry name" value="DNA/RNA_pol_sf"/>
</dbReference>
<dbReference type="SUPFAM" id="SSF56672">
    <property type="entry name" value="DNA/RNA polymerases"/>
    <property type="match status" value="1"/>
</dbReference>
<dbReference type="GO" id="GO:0003824">
    <property type="term" value="F:catalytic activity"/>
    <property type="evidence" value="ECO:0007669"/>
    <property type="project" value="UniProtKB-KW"/>
</dbReference>
<dbReference type="InterPro" id="IPR050951">
    <property type="entry name" value="Retrovirus_Pol_polyprotein"/>
</dbReference>
<dbReference type="Gene3D" id="3.40.50.450">
    <property type="match status" value="1"/>
</dbReference>
<dbReference type="Pfam" id="PF03641">
    <property type="entry name" value="Lysine_decarbox"/>
    <property type="match status" value="1"/>
</dbReference>
<dbReference type="PANTHER" id="PTHR37984:SF5">
    <property type="entry name" value="PROTEIN NYNRIN-LIKE"/>
    <property type="match status" value="1"/>
</dbReference>
<dbReference type="SUPFAM" id="SSF53098">
    <property type="entry name" value="Ribonuclease H-like"/>
    <property type="match status" value="1"/>
</dbReference>
<proteinExistence type="evidence at transcript level"/>
<dbReference type="Gene3D" id="3.30.70.270">
    <property type="match status" value="1"/>
</dbReference>
<dbReference type="InterPro" id="IPR012337">
    <property type="entry name" value="RNaseH-like_sf"/>
</dbReference>
<dbReference type="Pfam" id="PF17919">
    <property type="entry name" value="RT_RNaseH_2"/>
    <property type="match status" value="1"/>
</dbReference>
<protein>
    <submittedName>
        <fullName evidence="3">Integrase</fullName>
    </submittedName>
</protein>
<dbReference type="PROSITE" id="PS50994">
    <property type="entry name" value="INTEGRASE"/>
    <property type="match status" value="1"/>
</dbReference>
<dbReference type="GO" id="GO:0015074">
    <property type="term" value="P:DNA integration"/>
    <property type="evidence" value="ECO:0007669"/>
    <property type="project" value="InterPro"/>
</dbReference>
<dbReference type="EMBL" id="DQ536179">
    <property type="protein sequence ID" value="ABG37672.1"/>
    <property type="molecule type" value="mRNA"/>
</dbReference>
<reference evidence="3" key="1">
    <citation type="submission" date="2006-05" db="EMBL/GenBank/DDBJ databases">
        <title>Cloning and characterization of non-RGAs based on NBS domain.</title>
        <authorList>
            <person name="Zhang Z.Y."/>
            <person name="Zhang Q."/>
        </authorList>
    </citation>
    <scope>NUCLEOTIDE SEQUENCE</scope>
</reference>
<organism evidence="3">
    <name type="scientific">Populus trichocarpa</name>
    <name type="common">Western balsam poplar</name>
    <name type="synonym">Populus balsamifera subsp. trichocarpa</name>
    <dbReference type="NCBI Taxonomy" id="3694"/>
    <lineage>
        <taxon>Eukaryota</taxon>
        <taxon>Viridiplantae</taxon>
        <taxon>Streptophyta</taxon>
        <taxon>Embryophyta</taxon>
        <taxon>Tracheophyta</taxon>
        <taxon>Spermatophyta</taxon>
        <taxon>Magnoliopsida</taxon>
        <taxon>eudicotyledons</taxon>
        <taxon>Gunneridae</taxon>
        <taxon>Pentapetalae</taxon>
        <taxon>rosids</taxon>
        <taxon>fabids</taxon>
        <taxon>Malpighiales</taxon>
        <taxon>Salicaceae</taxon>
        <taxon>Saliceae</taxon>
        <taxon>Populus</taxon>
    </lineage>
</organism>
<dbReference type="AlphaFoldDB" id="Q0ZCB6"/>
<dbReference type="Pfam" id="PF00665">
    <property type="entry name" value="rve"/>
    <property type="match status" value="1"/>
</dbReference>
<dbReference type="SUPFAM" id="SSF102405">
    <property type="entry name" value="MCP/YpsA-like"/>
    <property type="match status" value="1"/>
</dbReference>
<dbReference type="InterPro" id="IPR036397">
    <property type="entry name" value="RNaseH_sf"/>
</dbReference>
<dbReference type="InterPro" id="IPR001584">
    <property type="entry name" value="Integrase_cat-core"/>
</dbReference>
<evidence type="ECO:0000259" key="2">
    <source>
        <dbReference type="PROSITE" id="PS50994"/>
    </source>
</evidence>